<proteinExistence type="predicted"/>
<reference evidence="1" key="3">
    <citation type="journal article" date="2023" name="Int. J. Syst. Evol. Microbiol.">
        <title>Sellimonas catena sp. nov., isolated from human faeces.</title>
        <authorList>
            <person name="Hisatomi A."/>
            <person name="Ohkuma M."/>
            <person name="Sakamoto M."/>
        </authorList>
    </citation>
    <scope>NUCLEOTIDE SEQUENCE</scope>
    <source>
        <strain evidence="1">18CBH55</strain>
    </source>
</reference>
<dbReference type="EMBL" id="BSCH01000002">
    <property type="protein sequence ID" value="GLG88869.1"/>
    <property type="molecule type" value="Genomic_DNA"/>
</dbReference>
<sequence>MNRNLLFNELVKKAQSDRQYYIFGKPSQIGIIEDLLAYFGIDYKLDFHSQTMHQANLELLKNHIMNVATDEQLKLIYDKVSHNKSIPQPNLEIENTGKVFVSMPMNKEKCKDVDEIRKGISKAVSNSGNEVYFLDLDAHNDNIFNKMMTEIVGCKFLIADFTSQNTGVYYEAGYAKALGKTVIYTCKNSDFENIHFDIKQTQFVVWDDADDLAERLLYQIKKSNLGGA</sequence>
<organism evidence="1 2">
    <name type="scientific">Sellimonas catena</name>
    <dbReference type="NCBI Taxonomy" id="2994035"/>
    <lineage>
        <taxon>Bacteria</taxon>
        <taxon>Bacillati</taxon>
        <taxon>Bacillota</taxon>
        <taxon>Clostridia</taxon>
        <taxon>Lachnospirales</taxon>
        <taxon>Lachnospiraceae</taxon>
        <taxon>Sellimonas</taxon>
    </lineage>
</organism>
<protein>
    <recommendedName>
        <fullName evidence="3">Nucleoside 2-deoxyribosyltransferase</fullName>
    </recommendedName>
</protein>
<accession>A0A9W6CAB2</accession>
<dbReference type="SUPFAM" id="SSF52309">
    <property type="entry name" value="N-(deoxy)ribosyltransferase-like"/>
    <property type="match status" value="1"/>
</dbReference>
<dbReference type="RefSeq" id="WP_281844303.1">
    <property type="nucleotide sequence ID" value="NZ_BSCH01000002.1"/>
</dbReference>
<name>A0A9W6CAB2_9FIRM</name>
<evidence type="ECO:0008006" key="3">
    <source>
        <dbReference type="Google" id="ProtNLM"/>
    </source>
</evidence>
<gene>
    <name evidence="1" type="ORF">Selli2_02950</name>
</gene>
<dbReference type="Proteomes" id="UP001145094">
    <property type="component" value="Unassembled WGS sequence"/>
</dbReference>
<dbReference type="Gene3D" id="3.40.50.450">
    <property type="match status" value="1"/>
</dbReference>
<reference evidence="1" key="2">
    <citation type="submission" date="2022-11" db="EMBL/GenBank/DDBJ databases">
        <title>Draft genome sequence of Sellimonas catena strain 18CBH55.</title>
        <authorList>
            <person name="Hisatomi A."/>
            <person name="Ohkuma M."/>
            <person name="Sakamoto M."/>
        </authorList>
    </citation>
    <scope>NUCLEOTIDE SEQUENCE</scope>
    <source>
        <strain evidence="1">18CBH55</strain>
    </source>
</reference>
<dbReference type="AlphaFoldDB" id="A0A9W6CAB2"/>
<evidence type="ECO:0000313" key="1">
    <source>
        <dbReference type="EMBL" id="GLG88869.1"/>
    </source>
</evidence>
<reference evidence="1" key="1">
    <citation type="submission" date="2022-11" db="EMBL/GenBank/DDBJ databases">
        <title>Draft genome sequence of Sellimonas catena strain 18CBH55.</title>
        <authorList>
            <person name="Atsushi H."/>
            <person name="Moriya O."/>
            <person name="Mitsuo S."/>
        </authorList>
    </citation>
    <scope>NUCLEOTIDE SEQUENCE</scope>
    <source>
        <strain evidence="1">18CBH55</strain>
    </source>
</reference>
<evidence type="ECO:0000313" key="2">
    <source>
        <dbReference type="Proteomes" id="UP001145094"/>
    </source>
</evidence>
<comment type="caution">
    <text evidence="1">The sequence shown here is derived from an EMBL/GenBank/DDBJ whole genome shotgun (WGS) entry which is preliminary data.</text>
</comment>